<evidence type="ECO:0000313" key="5">
    <source>
        <dbReference type="Proteomes" id="UP001151287"/>
    </source>
</evidence>
<keyword evidence="5" id="KW-1185">Reference proteome</keyword>
<keyword evidence="1" id="KW-0446">Lipid-binding</keyword>
<dbReference type="PANTHER" id="PTHR33076">
    <property type="entry name" value="NON-SPECIFIC LIPID-TRANSFER PROTEIN 2-RELATED"/>
    <property type="match status" value="1"/>
</dbReference>
<keyword evidence="1" id="KW-0813">Transport</keyword>
<keyword evidence="2" id="KW-0732">Signal</keyword>
<feature type="chain" id="PRO_5040471010" description="Non-specific lipid-transfer protein" evidence="2">
    <location>
        <begin position="29"/>
        <end position="119"/>
    </location>
</feature>
<proteinExistence type="inferred from homology"/>
<feature type="domain" description="Bifunctional inhibitor/plant lipid transfer protein/seed storage helical" evidence="3">
    <location>
        <begin position="31"/>
        <end position="115"/>
    </location>
</feature>
<dbReference type="SMART" id="SM00499">
    <property type="entry name" value="AAI"/>
    <property type="match status" value="1"/>
</dbReference>
<organism evidence="4 5">
    <name type="scientific">Rhynchospora breviuscula</name>
    <dbReference type="NCBI Taxonomy" id="2022672"/>
    <lineage>
        <taxon>Eukaryota</taxon>
        <taxon>Viridiplantae</taxon>
        <taxon>Streptophyta</taxon>
        <taxon>Embryophyta</taxon>
        <taxon>Tracheophyta</taxon>
        <taxon>Spermatophyta</taxon>
        <taxon>Magnoliopsida</taxon>
        <taxon>Liliopsida</taxon>
        <taxon>Poales</taxon>
        <taxon>Cyperaceae</taxon>
        <taxon>Cyperoideae</taxon>
        <taxon>Rhynchosporeae</taxon>
        <taxon>Rhynchospora</taxon>
    </lineage>
</organism>
<dbReference type="InterPro" id="IPR036312">
    <property type="entry name" value="Bifun_inhib/LTP/seed_sf"/>
</dbReference>
<gene>
    <name evidence="4" type="ORF">LUZ63_002994</name>
</gene>
<dbReference type="CDD" id="cd01960">
    <property type="entry name" value="nsLTP1"/>
    <property type="match status" value="1"/>
</dbReference>
<evidence type="ECO:0000259" key="3">
    <source>
        <dbReference type="SMART" id="SM00499"/>
    </source>
</evidence>
<comment type="caution">
    <text evidence="4">The sequence shown here is derived from an EMBL/GenBank/DDBJ whole genome shotgun (WGS) entry which is preliminary data.</text>
</comment>
<dbReference type="GO" id="GO:0006869">
    <property type="term" value="P:lipid transport"/>
    <property type="evidence" value="ECO:0007669"/>
    <property type="project" value="InterPro"/>
</dbReference>
<dbReference type="InterPro" id="IPR000528">
    <property type="entry name" value="Plant_nsLTP"/>
</dbReference>
<sequence length="119" mass="11963">MATSSIHVITAVAAVTILLLTEPHTTSAITCSDVTSAVAPCLPYAYSGKGSPSASCCSGVRSLNSKAATGDDRRTVCNCLKNLAKTVSFNAGAVAGLPGKCGVNVPFAISTTTDCSKVH</sequence>
<comment type="function">
    <text evidence="1">Plant non-specific lipid-transfer proteins transfer phospholipids as well as galactolipids across membranes. May play a role in wax or cutin deposition in the cell walls of expanding epidermal cells and certain secretory tissues.</text>
</comment>
<dbReference type="InterPro" id="IPR016140">
    <property type="entry name" value="Bifunc_inhib/LTP/seed_store"/>
</dbReference>
<protein>
    <recommendedName>
        <fullName evidence="1">Non-specific lipid-transfer protein</fullName>
    </recommendedName>
</protein>
<dbReference type="EMBL" id="JAMQYH010000001">
    <property type="protein sequence ID" value="KAJ1703215.1"/>
    <property type="molecule type" value="Genomic_DNA"/>
</dbReference>
<dbReference type="PRINTS" id="PR00382">
    <property type="entry name" value="LIPIDTRNSFER"/>
</dbReference>
<dbReference type="AlphaFoldDB" id="A0A9Q0HZ07"/>
<dbReference type="Pfam" id="PF00234">
    <property type="entry name" value="Tryp_alpha_amyl"/>
    <property type="match status" value="1"/>
</dbReference>
<dbReference type="PROSITE" id="PS00597">
    <property type="entry name" value="PLANT_LTP"/>
    <property type="match status" value="1"/>
</dbReference>
<accession>A0A9Q0HZ07</accession>
<name>A0A9Q0HZ07_9POAL</name>
<dbReference type="Proteomes" id="UP001151287">
    <property type="component" value="Unassembled WGS sequence"/>
</dbReference>
<dbReference type="GO" id="GO:0008289">
    <property type="term" value="F:lipid binding"/>
    <property type="evidence" value="ECO:0007669"/>
    <property type="project" value="UniProtKB-KW"/>
</dbReference>
<dbReference type="Gene3D" id="1.10.110.10">
    <property type="entry name" value="Plant lipid-transfer and hydrophobic proteins"/>
    <property type="match status" value="1"/>
</dbReference>
<evidence type="ECO:0000313" key="4">
    <source>
        <dbReference type="EMBL" id="KAJ1703215.1"/>
    </source>
</evidence>
<evidence type="ECO:0000256" key="1">
    <source>
        <dbReference type="RuleBase" id="RU000628"/>
    </source>
</evidence>
<feature type="signal peptide" evidence="2">
    <location>
        <begin position="1"/>
        <end position="28"/>
    </location>
</feature>
<reference evidence="4" key="1">
    <citation type="journal article" date="2022" name="Cell">
        <title>Repeat-based holocentromeres influence genome architecture and karyotype evolution.</title>
        <authorList>
            <person name="Hofstatter P.G."/>
            <person name="Thangavel G."/>
            <person name="Lux T."/>
            <person name="Neumann P."/>
            <person name="Vondrak T."/>
            <person name="Novak P."/>
            <person name="Zhang M."/>
            <person name="Costa L."/>
            <person name="Castellani M."/>
            <person name="Scott A."/>
            <person name="Toegelov H."/>
            <person name="Fuchs J."/>
            <person name="Mata-Sucre Y."/>
            <person name="Dias Y."/>
            <person name="Vanzela A.L.L."/>
            <person name="Huettel B."/>
            <person name="Almeida C.C.S."/>
            <person name="Simkova H."/>
            <person name="Souza G."/>
            <person name="Pedrosa-Harand A."/>
            <person name="Macas J."/>
            <person name="Mayer K.F.X."/>
            <person name="Houben A."/>
            <person name="Marques A."/>
        </authorList>
    </citation>
    <scope>NUCLEOTIDE SEQUENCE</scope>
    <source>
        <strain evidence="4">RhyBre1mFocal</strain>
    </source>
</reference>
<evidence type="ECO:0000256" key="2">
    <source>
        <dbReference type="SAM" id="SignalP"/>
    </source>
</evidence>
<comment type="similarity">
    <text evidence="1">Belongs to the plant LTP family.</text>
</comment>
<dbReference type="SUPFAM" id="SSF47699">
    <property type="entry name" value="Bifunctional inhibitor/lipid-transfer protein/seed storage 2S albumin"/>
    <property type="match status" value="1"/>
</dbReference>
<dbReference type="OrthoDB" id="650596at2759"/>